<keyword evidence="9" id="KW-1185">Reference proteome</keyword>
<comment type="subcellular location">
    <subcellularLocation>
        <location evidence="1">Membrane</location>
        <topology evidence="1">Multi-pass membrane protein</topology>
    </subcellularLocation>
</comment>
<evidence type="ECO:0000313" key="9">
    <source>
        <dbReference type="Proteomes" id="UP000823388"/>
    </source>
</evidence>
<evidence type="ECO:0000256" key="2">
    <source>
        <dbReference type="ARBA" id="ARBA00010276"/>
    </source>
</evidence>
<dbReference type="InterPro" id="IPR004813">
    <property type="entry name" value="OPT"/>
</dbReference>
<dbReference type="Pfam" id="PF03169">
    <property type="entry name" value="OPT"/>
    <property type="match status" value="1"/>
</dbReference>
<organism evidence="8 9">
    <name type="scientific">Panicum virgatum</name>
    <name type="common">Blackwell switchgrass</name>
    <dbReference type="NCBI Taxonomy" id="38727"/>
    <lineage>
        <taxon>Eukaryota</taxon>
        <taxon>Viridiplantae</taxon>
        <taxon>Streptophyta</taxon>
        <taxon>Embryophyta</taxon>
        <taxon>Tracheophyta</taxon>
        <taxon>Spermatophyta</taxon>
        <taxon>Magnoliopsida</taxon>
        <taxon>Liliopsida</taxon>
        <taxon>Poales</taxon>
        <taxon>Poaceae</taxon>
        <taxon>PACMAD clade</taxon>
        <taxon>Panicoideae</taxon>
        <taxon>Panicodae</taxon>
        <taxon>Paniceae</taxon>
        <taxon>Panicinae</taxon>
        <taxon>Panicum</taxon>
        <taxon>Panicum sect. Hiantes</taxon>
    </lineage>
</organism>
<evidence type="ECO:0000256" key="7">
    <source>
        <dbReference type="SAM" id="Phobius"/>
    </source>
</evidence>
<evidence type="ECO:0000256" key="4">
    <source>
        <dbReference type="ARBA" id="ARBA00022692"/>
    </source>
</evidence>
<dbReference type="GO" id="GO:0035673">
    <property type="term" value="F:oligopeptide transmembrane transporter activity"/>
    <property type="evidence" value="ECO:0007669"/>
    <property type="project" value="InterPro"/>
</dbReference>
<comment type="similarity">
    <text evidence="2">Belongs to the YSL (TC 2.A.67.2) family.</text>
</comment>
<keyword evidence="6 7" id="KW-0472">Membrane</keyword>
<evidence type="ECO:0000256" key="3">
    <source>
        <dbReference type="ARBA" id="ARBA00022448"/>
    </source>
</evidence>
<evidence type="ECO:0000256" key="1">
    <source>
        <dbReference type="ARBA" id="ARBA00004141"/>
    </source>
</evidence>
<protein>
    <submittedName>
        <fullName evidence="8">Uncharacterized protein</fullName>
    </submittedName>
</protein>
<feature type="transmembrane region" description="Helical" evidence="7">
    <location>
        <begin position="136"/>
        <end position="160"/>
    </location>
</feature>
<evidence type="ECO:0000313" key="8">
    <source>
        <dbReference type="EMBL" id="KAG2620301.1"/>
    </source>
</evidence>
<feature type="transmembrane region" description="Helical" evidence="7">
    <location>
        <begin position="86"/>
        <end position="116"/>
    </location>
</feature>
<evidence type="ECO:0000256" key="6">
    <source>
        <dbReference type="ARBA" id="ARBA00023136"/>
    </source>
</evidence>
<dbReference type="InterPro" id="IPR045035">
    <property type="entry name" value="YSL-like"/>
</dbReference>
<keyword evidence="3" id="KW-0813">Transport</keyword>
<keyword evidence="5 7" id="KW-1133">Transmembrane helix</keyword>
<sequence length="511" mass="56366">MIVDYRLPFPTGSVVAHLINSFHTPQGAYVAKMQVAAIFKTFLGSFSWSMFQWFYSGGEHCGFQSFPMFGLNLYKRRFFFDFSPSFVGLGMIVPHVVNFGLLFGAITSWGILFPFLDSKRGQWYHTDSTTSLNGANGYKIFIGITMIITEGLFNFIKLLSVSSIDYYKKRHENDSGSIKYMLTSPSLNYDDRKRLEVLVGNQIPLFVPVVGYIGCAIICSVSIPWIFHHVTFYHMALLFVILPILTFCNTYGTGLTDWSVAQTYARFLLFIIAALIAKPGAIIASLAVCGVAVASLNVSSQAMQDLKTGYMTLTNPRAVVAGHIYGVLIGSIINPCIFLAFEANAKNSAPIGSKDSEYPCPSASIYRAIGLLGKRGLDQLPDHCITFCLFTFLITLAVETLRLVSQKNDWKLQNFIPCITAIALPYLTGPYYSIDMTLGSVLLIIWGKMNRKNAELLSSAVAAGLICGEGIWALPSSILSIFNVHPPICMKFLASGQVHIVDSFVNTLGTR</sequence>
<feature type="transmembrane region" description="Helical" evidence="7">
    <location>
        <begin position="384"/>
        <end position="404"/>
    </location>
</feature>
<dbReference type="PANTHER" id="PTHR31645:SF9">
    <property type="entry name" value="METAL-NICOTIANAMINE TRANSPORTER YSL4-RELATED"/>
    <property type="match status" value="1"/>
</dbReference>
<comment type="caution">
    <text evidence="8">The sequence shown here is derived from an EMBL/GenBank/DDBJ whole genome shotgun (WGS) entry which is preliminary data.</text>
</comment>
<evidence type="ECO:0000256" key="5">
    <source>
        <dbReference type="ARBA" id="ARBA00022989"/>
    </source>
</evidence>
<keyword evidence="4 7" id="KW-0812">Transmembrane</keyword>
<feature type="transmembrane region" description="Helical" evidence="7">
    <location>
        <begin position="233"/>
        <end position="255"/>
    </location>
</feature>
<feature type="transmembrane region" description="Helical" evidence="7">
    <location>
        <begin position="203"/>
        <end position="227"/>
    </location>
</feature>
<dbReference type="AlphaFoldDB" id="A0A8T0U858"/>
<accession>A0A8T0U858</accession>
<dbReference type="GO" id="GO:0016020">
    <property type="term" value="C:membrane"/>
    <property type="evidence" value="ECO:0007669"/>
    <property type="project" value="UniProtKB-SubCell"/>
</dbReference>
<dbReference type="Proteomes" id="UP000823388">
    <property type="component" value="Chromosome 3N"/>
</dbReference>
<dbReference type="EMBL" id="CM029042">
    <property type="protein sequence ID" value="KAG2620301.1"/>
    <property type="molecule type" value="Genomic_DNA"/>
</dbReference>
<gene>
    <name evidence="8" type="ORF">PVAP13_3NG168388</name>
</gene>
<feature type="transmembrane region" description="Helical" evidence="7">
    <location>
        <begin position="318"/>
        <end position="341"/>
    </location>
</feature>
<dbReference type="PANTHER" id="PTHR31645">
    <property type="entry name" value="OLIGOPEPTIDE TRANSPORTER YGL114W-RELATED"/>
    <property type="match status" value="1"/>
</dbReference>
<proteinExistence type="inferred from homology"/>
<name>A0A8T0U858_PANVG</name>
<dbReference type="NCBIfam" id="TIGR00728">
    <property type="entry name" value="OPT_sfam"/>
    <property type="match status" value="1"/>
</dbReference>
<feature type="transmembrane region" description="Helical" evidence="7">
    <location>
        <begin position="267"/>
        <end position="298"/>
    </location>
</feature>
<reference evidence="8" key="1">
    <citation type="submission" date="2020-05" db="EMBL/GenBank/DDBJ databases">
        <title>WGS assembly of Panicum virgatum.</title>
        <authorList>
            <person name="Lovell J.T."/>
            <person name="Jenkins J."/>
            <person name="Shu S."/>
            <person name="Juenger T.E."/>
            <person name="Schmutz J."/>
        </authorList>
    </citation>
    <scope>NUCLEOTIDE SEQUENCE</scope>
    <source>
        <strain evidence="8">AP13</strain>
    </source>
</reference>